<dbReference type="PROSITE" id="PS00041">
    <property type="entry name" value="HTH_ARAC_FAMILY_1"/>
    <property type="match status" value="1"/>
</dbReference>
<dbReference type="RefSeq" id="WP_344822437.1">
    <property type="nucleotide sequence ID" value="NZ_BAABEZ010000002.1"/>
</dbReference>
<dbReference type="InterPro" id="IPR018060">
    <property type="entry name" value="HTH_AraC"/>
</dbReference>
<evidence type="ECO:0000259" key="4">
    <source>
        <dbReference type="PROSITE" id="PS01124"/>
    </source>
</evidence>
<gene>
    <name evidence="5" type="ORF">GCM10023092_05460</name>
</gene>
<dbReference type="SUPFAM" id="SSF46689">
    <property type="entry name" value="Homeodomain-like"/>
    <property type="match status" value="1"/>
</dbReference>
<evidence type="ECO:0000256" key="2">
    <source>
        <dbReference type="ARBA" id="ARBA00023125"/>
    </source>
</evidence>
<accession>A0ABP8MIM7</accession>
<dbReference type="Proteomes" id="UP001501410">
    <property type="component" value="Unassembled WGS sequence"/>
</dbReference>
<evidence type="ECO:0000256" key="1">
    <source>
        <dbReference type="ARBA" id="ARBA00023015"/>
    </source>
</evidence>
<organism evidence="5 6">
    <name type="scientific">Rurimicrobium arvi</name>
    <dbReference type="NCBI Taxonomy" id="2049916"/>
    <lineage>
        <taxon>Bacteria</taxon>
        <taxon>Pseudomonadati</taxon>
        <taxon>Bacteroidota</taxon>
        <taxon>Chitinophagia</taxon>
        <taxon>Chitinophagales</taxon>
        <taxon>Chitinophagaceae</taxon>
        <taxon>Rurimicrobium</taxon>
    </lineage>
</organism>
<dbReference type="SMART" id="SM00342">
    <property type="entry name" value="HTH_ARAC"/>
    <property type="match status" value="1"/>
</dbReference>
<keyword evidence="2" id="KW-0238">DNA-binding</keyword>
<dbReference type="PANTHER" id="PTHR43280:SF10">
    <property type="entry name" value="REGULATORY PROTEIN POCR"/>
    <property type="match status" value="1"/>
</dbReference>
<dbReference type="Pfam" id="PF12833">
    <property type="entry name" value="HTH_18"/>
    <property type="match status" value="1"/>
</dbReference>
<evidence type="ECO:0000313" key="5">
    <source>
        <dbReference type="EMBL" id="GAA4450101.1"/>
    </source>
</evidence>
<name>A0ABP8MIM7_9BACT</name>
<protein>
    <recommendedName>
        <fullName evidence="4">HTH araC/xylS-type domain-containing protein</fullName>
    </recommendedName>
</protein>
<keyword evidence="6" id="KW-1185">Reference proteome</keyword>
<feature type="domain" description="HTH araC/xylS-type" evidence="4">
    <location>
        <begin position="72"/>
        <end position="176"/>
    </location>
</feature>
<reference evidence="6" key="1">
    <citation type="journal article" date="2019" name="Int. J. Syst. Evol. Microbiol.">
        <title>The Global Catalogue of Microorganisms (GCM) 10K type strain sequencing project: providing services to taxonomists for standard genome sequencing and annotation.</title>
        <authorList>
            <consortium name="The Broad Institute Genomics Platform"/>
            <consortium name="The Broad Institute Genome Sequencing Center for Infectious Disease"/>
            <person name="Wu L."/>
            <person name="Ma J."/>
        </authorList>
    </citation>
    <scope>NUCLEOTIDE SEQUENCE [LARGE SCALE GENOMIC DNA]</scope>
    <source>
        <strain evidence="6">JCM 31921</strain>
    </source>
</reference>
<comment type="caution">
    <text evidence="5">The sequence shown here is derived from an EMBL/GenBank/DDBJ whole genome shotgun (WGS) entry which is preliminary data.</text>
</comment>
<keyword evidence="3" id="KW-0804">Transcription</keyword>
<evidence type="ECO:0000313" key="6">
    <source>
        <dbReference type="Proteomes" id="UP001501410"/>
    </source>
</evidence>
<sequence length="188" mass="21119">MQLAIKNMVCDRCIMVVDRLLRSKGFPVSEVGLGIVQLDTDHVLPEQLQDLRGELEAMGFELLDERKSRIVEQIKVFVIESVHRDAPGQHLKFSDRLSGALNADYGYLSKIFSEQEGNTIEQYVIAQKIERVKELLSYGELNLNEIALEMGYSSTSALSNQFKKVTGMTPGVFKSQAADNRRPLDKIG</sequence>
<dbReference type="PANTHER" id="PTHR43280">
    <property type="entry name" value="ARAC-FAMILY TRANSCRIPTIONAL REGULATOR"/>
    <property type="match status" value="1"/>
</dbReference>
<dbReference type="PROSITE" id="PS01124">
    <property type="entry name" value="HTH_ARAC_FAMILY_2"/>
    <property type="match status" value="1"/>
</dbReference>
<dbReference type="Gene3D" id="1.10.10.60">
    <property type="entry name" value="Homeodomain-like"/>
    <property type="match status" value="1"/>
</dbReference>
<evidence type="ECO:0000256" key="3">
    <source>
        <dbReference type="ARBA" id="ARBA00023163"/>
    </source>
</evidence>
<dbReference type="InterPro" id="IPR018062">
    <property type="entry name" value="HTH_AraC-typ_CS"/>
</dbReference>
<dbReference type="EMBL" id="BAABEZ010000002">
    <property type="protein sequence ID" value="GAA4450101.1"/>
    <property type="molecule type" value="Genomic_DNA"/>
</dbReference>
<dbReference type="InterPro" id="IPR009057">
    <property type="entry name" value="Homeodomain-like_sf"/>
</dbReference>
<keyword evidence="1" id="KW-0805">Transcription regulation</keyword>
<proteinExistence type="predicted"/>